<name>A0A4Z2EYQ3_9TELE</name>
<evidence type="ECO:0000256" key="1">
    <source>
        <dbReference type="SAM" id="MobiDB-lite"/>
    </source>
</evidence>
<dbReference type="AlphaFoldDB" id="A0A4Z2EYQ3"/>
<comment type="caution">
    <text evidence="2">The sequence shown here is derived from an EMBL/GenBank/DDBJ whole genome shotgun (WGS) entry which is preliminary data.</text>
</comment>
<gene>
    <name evidence="2" type="ORF">EYF80_056348</name>
</gene>
<protein>
    <submittedName>
        <fullName evidence="2">Uncharacterized protein</fullName>
    </submittedName>
</protein>
<accession>A0A4Z2EYQ3</accession>
<organism evidence="2 3">
    <name type="scientific">Liparis tanakae</name>
    <name type="common">Tanaka's snailfish</name>
    <dbReference type="NCBI Taxonomy" id="230148"/>
    <lineage>
        <taxon>Eukaryota</taxon>
        <taxon>Metazoa</taxon>
        <taxon>Chordata</taxon>
        <taxon>Craniata</taxon>
        <taxon>Vertebrata</taxon>
        <taxon>Euteleostomi</taxon>
        <taxon>Actinopterygii</taxon>
        <taxon>Neopterygii</taxon>
        <taxon>Teleostei</taxon>
        <taxon>Neoteleostei</taxon>
        <taxon>Acanthomorphata</taxon>
        <taxon>Eupercaria</taxon>
        <taxon>Perciformes</taxon>
        <taxon>Cottioidei</taxon>
        <taxon>Cottales</taxon>
        <taxon>Liparidae</taxon>
        <taxon>Liparis</taxon>
    </lineage>
</organism>
<keyword evidence="3" id="KW-1185">Reference proteome</keyword>
<evidence type="ECO:0000313" key="2">
    <source>
        <dbReference type="EMBL" id="TNN33494.1"/>
    </source>
</evidence>
<feature type="compositionally biased region" description="Gly residues" evidence="1">
    <location>
        <begin position="75"/>
        <end position="86"/>
    </location>
</feature>
<proteinExistence type="predicted"/>
<dbReference type="Proteomes" id="UP000314294">
    <property type="component" value="Unassembled WGS sequence"/>
</dbReference>
<feature type="compositionally biased region" description="Basic and acidic residues" evidence="1">
    <location>
        <begin position="18"/>
        <end position="33"/>
    </location>
</feature>
<feature type="region of interest" description="Disordered" evidence="1">
    <location>
        <begin position="1"/>
        <end position="86"/>
    </location>
</feature>
<dbReference type="EMBL" id="SRLO01002229">
    <property type="protein sequence ID" value="TNN33494.1"/>
    <property type="molecule type" value="Genomic_DNA"/>
</dbReference>
<evidence type="ECO:0000313" key="3">
    <source>
        <dbReference type="Proteomes" id="UP000314294"/>
    </source>
</evidence>
<reference evidence="2 3" key="1">
    <citation type="submission" date="2019-03" db="EMBL/GenBank/DDBJ databases">
        <title>First draft genome of Liparis tanakae, snailfish: a comprehensive survey of snailfish specific genes.</title>
        <authorList>
            <person name="Kim W."/>
            <person name="Song I."/>
            <person name="Jeong J.-H."/>
            <person name="Kim D."/>
            <person name="Kim S."/>
            <person name="Ryu S."/>
            <person name="Song J.Y."/>
            <person name="Lee S.K."/>
        </authorList>
    </citation>
    <scope>NUCLEOTIDE SEQUENCE [LARGE SCALE GENOMIC DNA]</scope>
    <source>
        <tissue evidence="2">Muscle</tissue>
    </source>
</reference>
<sequence>MGEEDRVGGASGAPVTRGESEAGRSEIMRRETGEASETDSQGGEERDESSSSLPACPLFDSYSITTSASAPVSGGEMGAGTEGPRR</sequence>